<name>A0A1F6B334_9BACT</name>
<comment type="caution">
    <text evidence="1">The sequence shown here is derived from an EMBL/GenBank/DDBJ whole genome shotgun (WGS) entry which is preliminary data.</text>
</comment>
<sequence length="87" mass="10167">MKKPLKFPDFKDEDKAADWLDKTDFSDHLEPSDLKKINLPNLKSTKRLISLRVEESLVEKAKQKAVKLHIPYQTLMRQVLHRGLEAI</sequence>
<dbReference type="InterPro" id="IPR022148">
    <property type="entry name" value="CopG_antitoxin"/>
</dbReference>
<accession>A0A1F6B334</accession>
<protein>
    <submittedName>
        <fullName evidence="1">Uncharacterized protein</fullName>
    </submittedName>
</protein>
<organism evidence="1 2">
    <name type="scientific">Candidatus Gottesmanbacteria bacterium RIFCSPLOWO2_01_FULL_46_9</name>
    <dbReference type="NCBI Taxonomy" id="1798394"/>
    <lineage>
        <taxon>Bacteria</taxon>
        <taxon>Candidatus Gottesmaniibacteriota</taxon>
    </lineage>
</organism>
<dbReference type="Proteomes" id="UP000176450">
    <property type="component" value="Unassembled WGS sequence"/>
</dbReference>
<proteinExistence type="predicted"/>
<evidence type="ECO:0000313" key="2">
    <source>
        <dbReference type="Proteomes" id="UP000176450"/>
    </source>
</evidence>
<gene>
    <name evidence="1" type="ORF">A3A63_00445</name>
</gene>
<dbReference type="AlphaFoldDB" id="A0A1F6B334"/>
<dbReference type="Pfam" id="PF12441">
    <property type="entry name" value="CopG_antitoxin"/>
    <property type="match status" value="1"/>
</dbReference>
<reference evidence="1 2" key="1">
    <citation type="journal article" date="2016" name="Nat. Commun.">
        <title>Thousands of microbial genomes shed light on interconnected biogeochemical processes in an aquifer system.</title>
        <authorList>
            <person name="Anantharaman K."/>
            <person name="Brown C.T."/>
            <person name="Hug L.A."/>
            <person name="Sharon I."/>
            <person name="Castelle C.J."/>
            <person name="Probst A.J."/>
            <person name="Thomas B.C."/>
            <person name="Singh A."/>
            <person name="Wilkins M.J."/>
            <person name="Karaoz U."/>
            <person name="Brodie E.L."/>
            <person name="Williams K.H."/>
            <person name="Hubbard S.S."/>
            <person name="Banfield J.F."/>
        </authorList>
    </citation>
    <scope>NUCLEOTIDE SEQUENCE [LARGE SCALE GENOMIC DNA]</scope>
</reference>
<dbReference type="EMBL" id="MFJX01000015">
    <property type="protein sequence ID" value="OGG31321.1"/>
    <property type="molecule type" value="Genomic_DNA"/>
</dbReference>
<evidence type="ECO:0000313" key="1">
    <source>
        <dbReference type="EMBL" id="OGG31321.1"/>
    </source>
</evidence>